<accession>A0A2S4N4H0</accession>
<sequence>ALTLTQPTTQNNAVVGGTYTRTFTITNGASGCANAVHFSITYPGAGIQLVDLSLGATHLTPTSTVGNTSYFTIQGSLLTADTQLCNGESLTFTETYKVKACDAVTNYATGWGCSAAPASWCQTASNIGYISMTSGTPAYLVHKTTILNYVDMCTPFVIRNEYTNSGTGESKAATMYNVKLRKGTAYANNYYLSGLSNLYNLSTVYIRNSLLGTNTSAIPYTFTGGIHTINLNNYFTSDPDGAGVGLEDLDNDGFFDDLPPGNTVITEINITTDCPTTWSCSNNSLTQDSVGGDIQYHTMCDTNNYITPYSRSGGDRLNHRKISVSPSGYIPANIQSGVSFDINIGITYYDVYNYLNISGATRYEYQVTVPSGTIVTAAKWGNGEYNPTGSTSIVAFTQIGNLVTIISPTVATATTGWGWVKLSMTYNCTGSSNFSLTWKLFERNNITTNCNCRAEQACGTLTTLANCTTTCSAGPNSSVPIVSRTNNSLGWTDYTLTTRQSKSSISAYDLSKALYLDEIEIQGNATQLNASNNLYLYFDLPKAFGNISKLTPSSLDILIKRSGITLVNTTTTSFSQSLSTSTNQVILWDLTSVLPPGGLLAGDVIESKSRYTVSTNSLPNYDVQSGGNWYFYNLNGSLKEYCNALVPEMYLVGTTYVNTPSNAPSPESCSSLVPNGGIYIRRNFNDAGQNYSNEFRPAGYITKFEMTIPNGYSYVSCSYVPLQGGSTINLTPTTISGNTYVFENTGSWVAYKLGASSSQYGARFIMTVQPTCGAASNTLPISTKTYYKDYYYNYANNAVQPTTWDYIVNSNVPLNYITSTAPEVSLTNQTGSIQATNTTESFVFRMASIGTTKAPYTWFSIPTVSGVTITQVKDIATGTILTPITYTGGQW</sequence>
<dbReference type="Proteomes" id="UP000237056">
    <property type="component" value="Unassembled WGS sequence"/>
</dbReference>
<gene>
    <name evidence="1" type="ORF">Q361_1641</name>
</gene>
<keyword evidence="2" id="KW-1185">Reference proteome</keyword>
<dbReference type="AlphaFoldDB" id="A0A2S4N4H0"/>
<dbReference type="EMBL" id="PQNY01000064">
    <property type="protein sequence ID" value="POS00550.1"/>
    <property type="molecule type" value="Genomic_DNA"/>
</dbReference>
<evidence type="ECO:0000313" key="1">
    <source>
        <dbReference type="EMBL" id="POS00550.1"/>
    </source>
</evidence>
<feature type="non-terminal residue" evidence="1">
    <location>
        <position position="1"/>
    </location>
</feature>
<dbReference type="RefSeq" id="WP_169929321.1">
    <property type="nucleotide sequence ID" value="NZ_PQNY01000064.1"/>
</dbReference>
<protein>
    <submittedName>
        <fullName evidence="1">Uncharacterized protein</fullName>
    </submittedName>
</protein>
<proteinExistence type="predicted"/>
<reference evidence="1 2" key="1">
    <citation type="submission" date="2018-01" db="EMBL/GenBank/DDBJ databases">
        <title>Genomic Encyclopedia of Type Strains, Phase I: the one thousand microbial genomes (KMG-I) project.</title>
        <authorList>
            <person name="Goeker M."/>
        </authorList>
    </citation>
    <scope>NUCLEOTIDE SEQUENCE [LARGE SCALE GENOMIC DNA]</scope>
    <source>
        <strain evidence="1 2">DSM 17960</strain>
    </source>
</reference>
<evidence type="ECO:0000313" key="2">
    <source>
        <dbReference type="Proteomes" id="UP000237056"/>
    </source>
</evidence>
<name>A0A2S4N4H0_9FLAO</name>
<comment type="caution">
    <text evidence="1">The sequence shown here is derived from an EMBL/GenBank/DDBJ whole genome shotgun (WGS) entry which is preliminary data.</text>
</comment>
<feature type="non-terminal residue" evidence="1">
    <location>
        <position position="891"/>
    </location>
</feature>
<organism evidence="1 2">
    <name type="scientific">Flavobacterium croceum DSM 17960</name>
    <dbReference type="NCBI Taxonomy" id="1121886"/>
    <lineage>
        <taxon>Bacteria</taxon>
        <taxon>Pseudomonadati</taxon>
        <taxon>Bacteroidota</taxon>
        <taxon>Flavobacteriia</taxon>
        <taxon>Flavobacteriales</taxon>
        <taxon>Flavobacteriaceae</taxon>
        <taxon>Flavobacterium</taxon>
    </lineage>
</organism>